<dbReference type="GO" id="GO:0004519">
    <property type="term" value="F:endonuclease activity"/>
    <property type="evidence" value="ECO:0007669"/>
    <property type="project" value="InterPro"/>
</dbReference>
<dbReference type="InterPro" id="IPR044930">
    <property type="entry name" value="Homing_endonuclease_His-Me"/>
</dbReference>
<dbReference type="SUPFAM" id="SSF54060">
    <property type="entry name" value="His-Me finger endonucleases"/>
    <property type="match status" value="1"/>
</dbReference>
<organism evidence="3">
    <name type="scientific">uncultured Caudovirales phage</name>
    <dbReference type="NCBI Taxonomy" id="2100421"/>
    <lineage>
        <taxon>Viruses</taxon>
        <taxon>Duplodnaviria</taxon>
        <taxon>Heunggongvirae</taxon>
        <taxon>Uroviricota</taxon>
        <taxon>Caudoviricetes</taxon>
        <taxon>Peduoviridae</taxon>
        <taxon>Maltschvirus</taxon>
        <taxon>Maltschvirus maltsch</taxon>
    </lineage>
</organism>
<evidence type="ECO:0000259" key="2">
    <source>
        <dbReference type="Pfam" id="PF13392"/>
    </source>
</evidence>
<feature type="region of interest" description="Disordered" evidence="1">
    <location>
        <begin position="83"/>
        <end position="103"/>
    </location>
</feature>
<dbReference type="EMBL" id="LR796295">
    <property type="protein sequence ID" value="CAB4134999.1"/>
    <property type="molecule type" value="Genomic_DNA"/>
</dbReference>
<protein>
    <submittedName>
        <fullName evidence="3">HNH nuclease</fullName>
    </submittedName>
</protein>
<dbReference type="InterPro" id="IPR003615">
    <property type="entry name" value="HNH_nuc"/>
</dbReference>
<accession>A0A6J5LTG8</accession>
<dbReference type="InterPro" id="IPR044925">
    <property type="entry name" value="His-Me_finger_sf"/>
</dbReference>
<dbReference type="Gene3D" id="3.90.75.10">
    <property type="entry name" value="Homing Intron 3 (I-ppo) Encoded Endonuclease, Chain A"/>
    <property type="match status" value="1"/>
</dbReference>
<evidence type="ECO:0000256" key="1">
    <source>
        <dbReference type="SAM" id="MobiDB-lite"/>
    </source>
</evidence>
<evidence type="ECO:0000313" key="3">
    <source>
        <dbReference type="EMBL" id="CAB4134999.1"/>
    </source>
</evidence>
<dbReference type="Pfam" id="PF13392">
    <property type="entry name" value="HNH_3"/>
    <property type="match status" value="1"/>
</dbReference>
<feature type="domain" description="HNH nuclease" evidence="2">
    <location>
        <begin position="45"/>
        <end position="88"/>
    </location>
</feature>
<gene>
    <name evidence="3" type="ORF">UFOVP281_35</name>
</gene>
<feature type="compositionally biased region" description="Basic and acidic residues" evidence="1">
    <location>
        <begin position="85"/>
        <end position="95"/>
    </location>
</feature>
<proteinExistence type="predicted"/>
<sequence>MTNSIDKFWNKVDKTSNPNGCWIWTGYTFKRGYGLLQLKGIKWTTHRLSYTLLKGSIPNNMYVCHTCDNPSCVRPEHLFLGTHNDNMRDRDDKGRTLKGSQNGRSKLTEQQVLEIRNLYATTKTSYKQLALRYNVSEYPISQIINRKLWKHI</sequence>
<name>A0A6J5LTG8_9CAUD</name>
<reference evidence="3" key="1">
    <citation type="submission" date="2020-04" db="EMBL/GenBank/DDBJ databases">
        <authorList>
            <person name="Chiriac C."/>
            <person name="Salcher M."/>
            <person name="Ghai R."/>
            <person name="Kavagutti S V."/>
        </authorList>
    </citation>
    <scope>NUCLEOTIDE SEQUENCE</scope>
</reference>